<feature type="domain" description="Putative heavy-metal chelation" evidence="1">
    <location>
        <begin position="106"/>
        <end position="241"/>
    </location>
</feature>
<organism evidence="3 4">
    <name type="scientific">Desulfocucumis palustris</name>
    <dbReference type="NCBI Taxonomy" id="1898651"/>
    <lineage>
        <taxon>Bacteria</taxon>
        <taxon>Bacillati</taxon>
        <taxon>Bacillota</taxon>
        <taxon>Clostridia</taxon>
        <taxon>Eubacteriales</taxon>
        <taxon>Desulfocucumaceae</taxon>
        <taxon>Desulfocucumis</taxon>
    </lineage>
</organism>
<dbReference type="GO" id="GO:0005524">
    <property type="term" value="F:ATP binding"/>
    <property type="evidence" value="ECO:0007669"/>
    <property type="project" value="UniProtKB-KW"/>
</dbReference>
<keyword evidence="3" id="KW-0067">ATP-binding</keyword>
<dbReference type="SUPFAM" id="SSF159713">
    <property type="entry name" value="Dhaf3308-like"/>
    <property type="match status" value="1"/>
</dbReference>
<comment type="caution">
    <text evidence="3">The sequence shown here is derived from an EMBL/GenBank/DDBJ whole genome shotgun (WGS) entry which is preliminary data.</text>
</comment>
<dbReference type="AlphaFoldDB" id="A0A2L2XG40"/>
<dbReference type="RefSeq" id="WP_104373279.1">
    <property type="nucleotide sequence ID" value="NZ_BFAV01000157.1"/>
</dbReference>
<evidence type="ECO:0000259" key="2">
    <source>
        <dbReference type="Pfam" id="PF13938"/>
    </source>
</evidence>
<dbReference type="Gene3D" id="3.40.50.11590">
    <property type="match status" value="1"/>
</dbReference>
<dbReference type="EMBL" id="BFAV01000157">
    <property type="protein sequence ID" value="GBF35175.1"/>
    <property type="molecule type" value="Genomic_DNA"/>
</dbReference>
<evidence type="ECO:0000313" key="3">
    <source>
        <dbReference type="EMBL" id="GBF35175.1"/>
    </source>
</evidence>
<protein>
    <submittedName>
        <fullName evidence="3">Molybdenum transport ATP-binding protein ModC</fullName>
    </submittedName>
</protein>
<feature type="domain" description="DUF4213" evidence="2">
    <location>
        <begin position="5"/>
        <end position="84"/>
    </location>
</feature>
<dbReference type="Pfam" id="PF04016">
    <property type="entry name" value="DUF364"/>
    <property type="match status" value="1"/>
</dbReference>
<keyword evidence="4" id="KW-1185">Reference proteome</keyword>
<dbReference type="Pfam" id="PF13938">
    <property type="entry name" value="DUF4213"/>
    <property type="match status" value="1"/>
</dbReference>
<sequence>MWEIYDELIAAIPPGLKVRDCLLGLCWTMVDSRTAGIAMTYPESGTGTRLAGEIRGMPLRQLAEHVKSWDFLEATIGLAAINSFYNTPEQAEKLSGKPLSEQIQVNAFTCFQEQLRDKNVAVIGHFPDLDPLAAICRLSILERRPRPGDFPDPACEYILPRQDYIFITATTLINKTLPRLLELSRQAVVILVGPSTPLTPILFQYGVNVLAGTVVVDPETVRQVVQEGGSLQLFQRGARMVKINGEQASSR</sequence>
<gene>
    <name evidence="3" type="ORF">DCCM_4298</name>
</gene>
<name>A0A2L2XG40_9FIRM</name>
<reference evidence="4" key="1">
    <citation type="submission" date="2018-02" db="EMBL/GenBank/DDBJ databases">
        <title>Genome sequence of Desulfocucumis palustris strain NAW-5.</title>
        <authorList>
            <person name="Watanabe M."/>
            <person name="Kojima H."/>
            <person name="Fukui M."/>
        </authorList>
    </citation>
    <scope>NUCLEOTIDE SEQUENCE [LARGE SCALE GENOMIC DNA]</scope>
    <source>
        <strain evidence="4">NAW-5</strain>
    </source>
</reference>
<evidence type="ECO:0000259" key="1">
    <source>
        <dbReference type="Pfam" id="PF04016"/>
    </source>
</evidence>
<keyword evidence="3" id="KW-0547">Nucleotide-binding</keyword>
<proteinExistence type="predicted"/>
<dbReference type="Gene3D" id="3.30.390.100">
    <property type="match status" value="1"/>
</dbReference>
<dbReference type="InterPro" id="IPR007161">
    <property type="entry name" value="DUF364"/>
</dbReference>
<evidence type="ECO:0000313" key="4">
    <source>
        <dbReference type="Proteomes" id="UP000239549"/>
    </source>
</evidence>
<dbReference type="OrthoDB" id="9806942at2"/>
<dbReference type="Proteomes" id="UP000239549">
    <property type="component" value="Unassembled WGS sequence"/>
</dbReference>
<dbReference type="InterPro" id="IPR025251">
    <property type="entry name" value="DUF4213"/>
</dbReference>
<accession>A0A2L2XG40</accession>